<comment type="caution">
    <text evidence="1">The sequence shown here is derived from an EMBL/GenBank/DDBJ whole genome shotgun (WGS) entry which is preliminary data.</text>
</comment>
<gene>
    <name evidence="1" type="ORF">NC992_18555</name>
</gene>
<dbReference type="RefSeq" id="WP_190515195.1">
    <property type="nucleotide sequence ID" value="NZ_JAMPKX010000009.1"/>
</dbReference>
<protein>
    <submittedName>
        <fullName evidence="1">PTPA-CTERM sorting domain-containing protein</fullName>
    </submittedName>
</protein>
<keyword evidence="2" id="KW-1185">Reference proteome</keyword>
<organism evidence="1 2">
    <name type="scientific">Leptolyngbya subtilissima DQ-A4</name>
    <dbReference type="NCBI Taxonomy" id="2933933"/>
    <lineage>
        <taxon>Bacteria</taxon>
        <taxon>Bacillati</taxon>
        <taxon>Cyanobacteriota</taxon>
        <taxon>Cyanophyceae</taxon>
        <taxon>Leptolyngbyales</taxon>
        <taxon>Leptolyngbyaceae</taxon>
        <taxon>Leptolyngbya group</taxon>
        <taxon>Leptolyngbya</taxon>
    </lineage>
</organism>
<dbReference type="Proteomes" id="UP001482513">
    <property type="component" value="Unassembled WGS sequence"/>
</dbReference>
<evidence type="ECO:0000313" key="1">
    <source>
        <dbReference type="EMBL" id="MEP0948890.1"/>
    </source>
</evidence>
<accession>A0ABV0K8M4</accession>
<dbReference type="EMBL" id="JAMPKX010000009">
    <property type="protein sequence ID" value="MEP0948890.1"/>
    <property type="molecule type" value="Genomic_DNA"/>
</dbReference>
<evidence type="ECO:0000313" key="2">
    <source>
        <dbReference type="Proteomes" id="UP001482513"/>
    </source>
</evidence>
<proteinExistence type="predicted"/>
<sequence>MITRVAGNWIDVVFPVGFAPGNQPNLTLIPGQLGFKVNLEVEPTPVPTPALLPGLVGMGLAALRQRREDGRADKTQP</sequence>
<reference evidence="1 2" key="1">
    <citation type="submission" date="2022-04" db="EMBL/GenBank/DDBJ databases">
        <title>Positive selection, recombination, and allopatry shape intraspecific diversity of widespread and dominant cyanobacteria.</title>
        <authorList>
            <person name="Wei J."/>
            <person name="Shu W."/>
            <person name="Hu C."/>
        </authorList>
    </citation>
    <scope>NUCLEOTIDE SEQUENCE [LARGE SCALE GENOMIC DNA]</scope>
    <source>
        <strain evidence="1 2">DQ-A4</strain>
    </source>
</reference>
<dbReference type="NCBIfam" id="NF033465">
    <property type="entry name" value="PTPA-CTERM"/>
    <property type="match status" value="1"/>
</dbReference>
<name>A0ABV0K8M4_9CYAN</name>